<evidence type="ECO:0000313" key="3">
    <source>
        <dbReference type="EMBL" id="ORX03372.1"/>
    </source>
</evidence>
<evidence type="ECO:0000256" key="2">
    <source>
        <dbReference type="ARBA" id="ARBA00022842"/>
    </source>
</evidence>
<name>A0A1X2EIW5_9MYCO</name>
<comment type="caution">
    <text evidence="3">The sequence shown here is derived from an EMBL/GenBank/DDBJ whole genome shotgun (WGS) entry which is preliminary data.</text>
</comment>
<dbReference type="Gene3D" id="1.10.1200.270">
    <property type="entry name" value="Methyltransferase, alpha-helical capping domain"/>
    <property type="match status" value="1"/>
</dbReference>
<dbReference type="Gene3D" id="3.40.50.150">
    <property type="entry name" value="Vaccinia Virus protein VP39"/>
    <property type="match status" value="1"/>
</dbReference>
<dbReference type="SUPFAM" id="SSF53335">
    <property type="entry name" value="S-adenosyl-L-methionine-dependent methyltransferases"/>
    <property type="match status" value="1"/>
</dbReference>
<dbReference type="RefSeq" id="WP_085110164.1">
    <property type="nucleotide sequence ID" value="NZ_JACKSN010000012.1"/>
</dbReference>
<keyword evidence="4" id="KW-1185">Reference proteome</keyword>
<dbReference type="AlphaFoldDB" id="A0A1X2EIW5"/>
<accession>A0A1X2EIW5</accession>
<sequence length="362" mass="39249">MPESSIVVRPEPEDSASYLPSSRLETAGLARAVELFKAAAEAVPLYPPPQPLVIADYGASTGYNSLLPIAAAVDALRQRTRAEHAILVTHTDLPENDFCALFRTLDGDPDSYLSRDPACFSSAIGRSFYDQIVPSNTVTLGWTSWAVMWLRRVPSDLPDHVLVAFSADTDAAAAYTRQAAQDWQDFLAFRARELRPGGRLVVLTAAVGSDGRFGFQPLVDAVMTALNEQVGHGLISAEELRRMVIPIVARSERDLRAPFAPNDRFEGLQVEHLEIFDAGDRFFTQYRRDQDAAAFGAQWAGFARASLFGVLLLGLDGGPTDPRAGELCDALEASVAAVLAKDPEPVRIPMAGVVVVKRQRGG</sequence>
<dbReference type="PANTHER" id="PTHR31009">
    <property type="entry name" value="S-ADENOSYL-L-METHIONINE:CARBOXYL METHYLTRANSFERASE FAMILY PROTEIN"/>
    <property type="match status" value="1"/>
</dbReference>
<protein>
    <submittedName>
        <fullName evidence="3">SAM-dependent methyltransferase</fullName>
    </submittedName>
</protein>
<keyword evidence="1" id="KW-0479">Metal-binding</keyword>
<dbReference type="GO" id="GO:0032259">
    <property type="term" value="P:methylation"/>
    <property type="evidence" value="ECO:0007669"/>
    <property type="project" value="UniProtKB-KW"/>
</dbReference>
<evidence type="ECO:0000256" key="1">
    <source>
        <dbReference type="ARBA" id="ARBA00022723"/>
    </source>
</evidence>
<reference evidence="3 4" key="1">
    <citation type="submission" date="2016-01" db="EMBL/GenBank/DDBJ databases">
        <title>The new phylogeny of the genus Mycobacterium.</title>
        <authorList>
            <person name="Tarcisio F."/>
            <person name="Conor M."/>
            <person name="Antonella G."/>
            <person name="Elisabetta G."/>
            <person name="Giulia F.S."/>
            <person name="Sara T."/>
            <person name="Anna F."/>
            <person name="Clotilde B."/>
            <person name="Roberto B."/>
            <person name="Veronica D.S."/>
            <person name="Fabio R."/>
            <person name="Monica P."/>
            <person name="Olivier J."/>
            <person name="Enrico T."/>
            <person name="Nicola S."/>
        </authorList>
    </citation>
    <scope>NUCLEOTIDE SEQUENCE [LARGE SCALE GENOMIC DNA]</scope>
    <source>
        <strain evidence="3 4">DSM 44153</strain>
    </source>
</reference>
<dbReference type="InterPro" id="IPR005299">
    <property type="entry name" value="MeTrfase_7"/>
</dbReference>
<evidence type="ECO:0000313" key="4">
    <source>
        <dbReference type="Proteomes" id="UP000193090"/>
    </source>
</evidence>
<dbReference type="GO" id="GO:0046872">
    <property type="term" value="F:metal ion binding"/>
    <property type="evidence" value="ECO:0007669"/>
    <property type="project" value="UniProtKB-KW"/>
</dbReference>
<dbReference type="Proteomes" id="UP000193090">
    <property type="component" value="Unassembled WGS sequence"/>
</dbReference>
<dbReference type="GO" id="GO:0008168">
    <property type="term" value="F:methyltransferase activity"/>
    <property type="evidence" value="ECO:0007669"/>
    <property type="project" value="UniProtKB-KW"/>
</dbReference>
<keyword evidence="2" id="KW-0460">Magnesium</keyword>
<dbReference type="Pfam" id="PF03492">
    <property type="entry name" value="Methyltransf_7"/>
    <property type="match status" value="1"/>
</dbReference>
<gene>
    <name evidence="3" type="ORF">AWC30_10800</name>
</gene>
<dbReference type="InterPro" id="IPR029063">
    <property type="entry name" value="SAM-dependent_MTases_sf"/>
</dbReference>
<dbReference type="EMBL" id="LQPZ01000028">
    <property type="protein sequence ID" value="ORX03372.1"/>
    <property type="molecule type" value="Genomic_DNA"/>
</dbReference>
<proteinExistence type="predicted"/>
<dbReference type="OrthoDB" id="465670at2"/>
<keyword evidence="3" id="KW-0489">Methyltransferase</keyword>
<keyword evidence="3" id="KW-0808">Transferase</keyword>
<organism evidence="3 4">
    <name type="scientific">Mycolicibacillus trivialis</name>
    <dbReference type="NCBI Taxonomy" id="1798"/>
    <lineage>
        <taxon>Bacteria</taxon>
        <taxon>Bacillati</taxon>
        <taxon>Actinomycetota</taxon>
        <taxon>Actinomycetes</taxon>
        <taxon>Mycobacteriales</taxon>
        <taxon>Mycobacteriaceae</taxon>
        <taxon>Mycolicibacillus</taxon>
    </lineage>
</organism>
<dbReference type="STRING" id="1798.AWC30_10800"/>
<dbReference type="InterPro" id="IPR042086">
    <property type="entry name" value="MeTrfase_capping"/>
</dbReference>